<protein>
    <recommendedName>
        <fullName evidence="3">Protein LITTLE ZIPPER 4</fullName>
    </recommendedName>
</protein>
<name>A0A2I0X752_9ASPA</name>
<evidence type="ECO:0000313" key="2">
    <source>
        <dbReference type="Proteomes" id="UP000233837"/>
    </source>
</evidence>
<reference evidence="1 2" key="2">
    <citation type="journal article" date="2017" name="Nature">
        <title>The Apostasia genome and the evolution of orchids.</title>
        <authorList>
            <person name="Zhang G.Q."/>
            <person name="Liu K.W."/>
            <person name="Li Z."/>
            <person name="Lohaus R."/>
            <person name="Hsiao Y.Y."/>
            <person name="Niu S.C."/>
            <person name="Wang J.Y."/>
            <person name="Lin Y.C."/>
            <person name="Xu Q."/>
            <person name="Chen L.J."/>
            <person name="Yoshida K."/>
            <person name="Fujiwara S."/>
            <person name="Wang Z.W."/>
            <person name="Zhang Y.Q."/>
            <person name="Mitsuda N."/>
            <person name="Wang M."/>
            <person name="Liu G.H."/>
            <person name="Pecoraro L."/>
            <person name="Huang H.X."/>
            <person name="Xiao X.J."/>
            <person name="Lin M."/>
            <person name="Wu X.Y."/>
            <person name="Wu W.L."/>
            <person name="Chen Y.Y."/>
            <person name="Chang S.B."/>
            <person name="Sakamoto S."/>
            <person name="Ohme-Takagi M."/>
            <person name="Yagi M."/>
            <person name="Zeng S.J."/>
            <person name="Shen C.Y."/>
            <person name="Yeh C.M."/>
            <person name="Luo Y.B."/>
            <person name="Tsai W.C."/>
            <person name="Van de Peer Y."/>
            <person name="Liu Z.J."/>
        </authorList>
    </citation>
    <scope>NUCLEOTIDE SEQUENCE [LARGE SCALE GENOMIC DNA]</scope>
    <source>
        <tissue evidence="1">The whole plant</tissue>
    </source>
</reference>
<dbReference type="PANTHER" id="PTHR33601">
    <property type="entry name" value="PROTEIN LITTLE ZIPPER 4"/>
    <property type="match status" value="1"/>
</dbReference>
<accession>A0A2I0X752</accession>
<evidence type="ECO:0000313" key="1">
    <source>
        <dbReference type="EMBL" id="PKU83732.1"/>
    </source>
</evidence>
<sequence>MKIVNKILYFENKWIMEENKRLRERALFLSQENKALLAHLQTTKKPSNFSSLL</sequence>
<keyword evidence="2" id="KW-1185">Reference proteome</keyword>
<dbReference type="PANTHER" id="PTHR33601:SF1">
    <property type="entry name" value="PROTEIN LITTLE ZIPPER 4"/>
    <property type="match status" value="1"/>
</dbReference>
<dbReference type="Proteomes" id="UP000233837">
    <property type="component" value="Unassembled WGS sequence"/>
</dbReference>
<dbReference type="InterPro" id="IPR039312">
    <property type="entry name" value="ZPR"/>
</dbReference>
<gene>
    <name evidence="1" type="ORF">MA16_Dca010125</name>
</gene>
<evidence type="ECO:0008006" key="3">
    <source>
        <dbReference type="Google" id="ProtNLM"/>
    </source>
</evidence>
<dbReference type="AlphaFoldDB" id="A0A2I0X752"/>
<proteinExistence type="predicted"/>
<reference evidence="1 2" key="1">
    <citation type="journal article" date="2016" name="Sci. Rep.">
        <title>The Dendrobium catenatum Lindl. genome sequence provides insights into polysaccharide synthase, floral development and adaptive evolution.</title>
        <authorList>
            <person name="Zhang G.Q."/>
            <person name="Xu Q."/>
            <person name="Bian C."/>
            <person name="Tsai W.C."/>
            <person name="Yeh C.M."/>
            <person name="Liu K.W."/>
            <person name="Yoshida K."/>
            <person name="Zhang L.S."/>
            <person name="Chang S.B."/>
            <person name="Chen F."/>
            <person name="Shi Y."/>
            <person name="Su Y.Y."/>
            <person name="Zhang Y.Q."/>
            <person name="Chen L.J."/>
            <person name="Yin Y."/>
            <person name="Lin M."/>
            <person name="Huang H."/>
            <person name="Deng H."/>
            <person name="Wang Z.W."/>
            <person name="Zhu S.L."/>
            <person name="Zhao X."/>
            <person name="Deng C."/>
            <person name="Niu S.C."/>
            <person name="Huang J."/>
            <person name="Wang M."/>
            <person name="Liu G.H."/>
            <person name="Yang H.J."/>
            <person name="Xiao X.J."/>
            <person name="Hsiao Y.Y."/>
            <person name="Wu W.L."/>
            <person name="Chen Y.Y."/>
            <person name="Mitsuda N."/>
            <person name="Ohme-Takagi M."/>
            <person name="Luo Y.B."/>
            <person name="Van de Peer Y."/>
            <person name="Liu Z.J."/>
        </authorList>
    </citation>
    <scope>NUCLEOTIDE SEQUENCE [LARGE SCALE GENOMIC DNA]</scope>
    <source>
        <tissue evidence="1">The whole plant</tissue>
    </source>
</reference>
<dbReference type="EMBL" id="KZ502085">
    <property type="protein sequence ID" value="PKU83732.1"/>
    <property type="molecule type" value="Genomic_DNA"/>
</dbReference>
<organism evidence="1 2">
    <name type="scientific">Dendrobium catenatum</name>
    <dbReference type="NCBI Taxonomy" id="906689"/>
    <lineage>
        <taxon>Eukaryota</taxon>
        <taxon>Viridiplantae</taxon>
        <taxon>Streptophyta</taxon>
        <taxon>Embryophyta</taxon>
        <taxon>Tracheophyta</taxon>
        <taxon>Spermatophyta</taxon>
        <taxon>Magnoliopsida</taxon>
        <taxon>Liliopsida</taxon>
        <taxon>Asparagales</taxon>
        <taxon>Orchidaceae</taxon>
        <taxon>Epidendroideae</taxon>
        <taxon>Malaxideae</taxon>
        <taxon>Dendrobiinae</taxon>
        <taxon>Dendrobium</taxon>
    </lineage>
</organism>